<dbReference type="Proteomes" id="UP000006078">
    <property type="component" value="Unassembled WGS sequence"/>
</dbReference>
<dbReference type="RefSeq" id="WP_004600350.1">
    <property type="nucleotide sequence ID" value="NZ_JH815192.1"/>
</dbReference>
<organism evidence="1 2">
    <name type="scientific">Corynebacterium otitidis ATCC 51513</name>
    <dbReference type="NCBI Taxonomy" id="883169"/>
    <lineage>
        <taxon>Bacteria</taxon>
        <taxon>Bacillati</taxon>
        <taxon>Actinomycetota</taxon>
        <taxon>Actinomycetes</taxon>
        <taxon>Mycobacteriales</taxon>
        <taxon>Corynebacteriaceae</taxon>
        <taxon>Corynebacterium</taxon>
    </lineage>
</organism>
<dbReference type="HOGENOM" id="CLU_1558676_0_0_11"/>
<dbReference type="STRING" id="29321.AAV33_08030"/>
<accession>K0YGF4</accession>
<sequence length="172" mass="17077">MQLSLDPRALSRAAEQLRGAADELRGAAARAQSTALSGSFSAISGLGNLGGHHGGFLRGGDGSARAVLSSLADELAWSADGLGATFAAVTGQDLASAAALERGAASFAVAGFPPRPPRRFASFSFPAPACGGLPGLAELEQRARSSRTGDAAQAADAWRAAATSAAQAATRA</sequence>
<evidence type="ECO:0000313" key="1">
    <source>
        <dbReference type="EMBL" id="EJZ82602.1"/>
    </source>
</evidence>
<dbReference type="AlphaFoldDB" id="K0YGF4"/>
<dbReference type="EMBL" id="AHAE01000026">
    <property type="protein sequence ID" value="EJZ82602.1"/>
    <property type="molecule type" value="Genomic_DNA"/>
</dbReference>
<name>K0YGF4_9CORY</name>
<reference evidence="1 2" key="1">
    <citation type="submission" date="2012-08" db="EMBL/GenBank/DDBJ databases">
        <title>The Genome Sequence of Turicella otitidis ATCC 51513.</title>
        <authorList>
            <consortium name="The Broad Institute Genome Sequencing Platform"/>
            <person name="Earl A."/>
            <person name="Ward D."/>
            <person name="Feldgarden M."/>
            <person name="Gevers D."/>
            <person name="Huys G."/>
            <person name="Walker B."/>
            <person name="Young S.K."/>
            <person name="Zeng Q."/>
            <person name="Gargeya S."/>
            <person name="Fitzgerald M."/>
            <person name="Haas B."/>
            <person name="Abouelleil A."/>
            <person name="Alvarado L."/>
            <person name="Arachchi H.M."/>
            <person name="Berlin A.M."/>
            <person name="Chapman S.B."/>
            <person name="Goldberg J."/>
            <person name="Griggs A."/>
            <person name="Gujja S."/>
            <person name="Hansen M."/>
            <person name="Howarth C."/>
            <person name="Imamovic A."/>
            <person name="Larimer J."/>
            <person name="McCowen C."/>
            <person name="Montmayeur A."/>
            <person name="Murphy C."/>
            <person name="Neiman D."/>
            <person name="Pearson M."/>
            <person name="Priest M."/>
            <person name="Roberts A."/>
            <person name="Saif S."/>
            <person name="Shea T."/>
            <person name="Sisk P."/>
            <person name="Sykes S."/>
            <person name="Wortman J."/>
            <person name="Nusbaum C."/>
            <person name="Birren B."/>
        </authorList>
    </citation>
    <scope>NUCLEOTIDE SEQUENCE [LARGE SCALE GENOMIC DNA]</scope>
    <source>
        <strain evidence="1 2">ATCC 51513</strain>
    </source>
</reference>
<evidence type="ECO:0000313" key="2">
    <source>
        <dbReference type="Proteomes" id="UP000006078"/>
    </source>
</evidence>
<protein>
    <submittedName>
        <fullName evidence="1">Uncharacterized protein</fullName>
    </submittedName>
</protein>
<gene>
    <name evidence="1" type="ORF">HMPREF9719_00460</name>
</gene>
<proteinExistence type="predicted"/>
<comment type="caution">
    <text evidence="1">The sequence shown here is derived from an EMBL/GenBank/DDBJ whole genome shotgun (WGS) entry which is preliminary data.</text>
</comment>
<keyword evidence="2" id="KW-1185">Reference proteome</keyword>
<feature type="non-terminal residue" evidence="1">
    <location>
        <position position="172"/>
    </location>
</feature>